<evidence type="ECO:0000313" key="2">
    <source>
        <dbReference type="EMBL" id="ROQ24989.1"/>
    </source>
</evidence>
<dbReference type="Proteomes" id="UP000268033">
    <property type="component" value="Unassembled WGS sequence"/>
</dbReference>
<protein>
    <submittedName>
        <fullName evidence="2">Putative membrane protein</fullName>
    </submittedName>
</protein>
<feature type="transmembrane region" description="Helical" evidence="1">
    <location>
        <begin position="52"/>
        <end position="76"/>
    </location>
</feature>
<dbReference type="STRING" id="584787.GCA_001247655_03967"/>
<proteinExistence type="predicted"/>
<keyword evidence="1" id="KW-0472">Membrane</keyword>
<name>A0A3N1PAC2_9GAMM</name>
<dbReference type="EMBL" id="RJUL01000006">
    <property type="protein sequence ID" value="ROQ24989.1"/>
    <property type="molecule type" value="Genomic_DNA"/>
</dbReference>
<dbReference type="AlphaFoldDB" id="A0A3N1PAC2"/>
<comment type="caution">
    <text evidence="2">The sequence shown here is derived from an EMBL/GenBank/DDBJ whole genome shotgun (WGS) entry which is preliminary data.</text>
</comment>
<dbReference type="InterPro" id="IPR007462">
    <property type="entry name" value="COV1-like"/>
</dbReference>
<keyword evidence="1" id="KW-1133">Transmembrane helix</keyword>
<keyword evidence="3" id="KW-1185">Reference proteome</keyword>
<dbReference type="Pfam" id="PF04367">
    <property type="entry name" value="DUF502"/>
    <property type="match status" value="1"/>
</dbReference>
<keyword evidence="1" id="KW-0812">Transmembrane</keyword>
<dbReference type="PANTHER" id="PTHR31876:SF26">
    <property type="entry name" value="PROTEIN LIKE COV 2"/>
    <property type="match status" value="1"/>
</dbReference>
<sequence length="205" mass="22438">MFKPLRWLLQGFLITAPVLLTIYLVWALYRYFNNGLFQPIALLLEPVLGTPIPQWLVAPVGLVLTLLIIMTIGLLAGHFLGRQLFSLVDNIMERLPLVKLLYGAIKDVLGAITGQDKRFSKPVLVRINADIEVIGFVTRDSLDEMGLEGRVAVYLPQSFNFAGNLVLVAKDKVTPLNMTAAEVLPLVVAGGVSKQGNGDSSRQGL</sequence>
<dbReference type="PANTHER" id="PTHR31876">
    <property type="entry name" value="COV-LIKE PROTEIN 1"/>
    <property type="match status" value="1"/>
</dbReference>
<gene>
    <name evidence="2" type="ORF">EDC28_106237</name>
</gene>
<dbReference type="RefSeq" id="WP_123421860.1">
    <property type="nucleotide sequence ID" value="NZ_RJUL01000006.1"/>
</dbReference>
<feature type="transmembrane region" description="Helical" evidence="1">
    <location>
        <begin position="12"/>
        <end position="32"/>
    </location>
</feature>
<organism evidence="2 3">
    <name type="scientific">Gallaecimonas pentaromativorans</name>
    <dbReference type="NCBI Taxonomy" id="584787"/>
    <lineage>
        <taxon>Bacteria</taxon>
        <taxon>Pseudomonadati</taxon>
        <taxon>Pseudomonadota</taxon>
        <taxon>Gammaproteobacteria</taxon>
        <taxon>Enterobacterales</taxon>
        <taxon>Gallaecimonadaceae</taxon>
        <taxon>Gallaecimonas</taxon>
    </lineage>
</organism>
<reference evidence="2 3" key="1">
    <citation type="submission" date="2018-11" db="EMBL/GenBank/DDBJ databases">
        <title>Genomic Encyclopedia of Type Strains, Phase IV (KMG-IV): sequencing the most valuable type-strain genomes for metagenomic binning, comparative biology and taxonomic classification.</title>
        <authorList>
            <person name="Goeker M."/>
        </authorList>
    </citation>
    <scope>NUCLEOTIDE SEQUENCE [LARGE SCALE GENOMIC DNA]</scope>
    <source>
        <strain evidence="2 3">DSM 21945</strain>
    </source>
</reference>
<evidence type="ECO:0000313" key="3">
    <source>
        <dbReference type="Proteomes" id="UP000268033"/>
    </source>
</evidence>
<evidence type="ECO:0000256" key="1">
    <source>
        <dbReference type="SAM" id="Phobius"/>
    </source>
</evidence>
<accession>A0A3N1PAC2</accession>